<dbReference type="PRINTS" id="PR00413">
    <property type="entry name" value="HADHALOGNASE"/>
</dbReference>
<accession>A0AAV9PNB9</accession>
<dbReference type="InterPro" id="IPR023214">
    <property type="entry name" value="HAD_sf"/>
</dbReference>
<sequence length="275" mass="30811">MSPLISVCLIMRMRLRFRSRTSDDLIMPPSLTDFRVLSFDCYGTLIDWETGIFNQLQNFRSLLPTTHKFQNREELVGYFTKQLALEAEQPETPYNQILSQCYASLAIEAGVEYSDDEADLFGKGVGEWPAFADTIAGLQILKQRYKLVILSNVDNDNMRRTLAGPLAGVDFDGVVTAQDVGSYKPDHRNFEALLRYIEHELGLSRGEHLHVAKSLPVDHVPAKQLGINSAWIARGEDGNSAMGGRLEDLADRVAFERRFASIGEMATEVEGSFSE</sequence>
<name>A0AAV9PNB9_9PEZI</name>
<evidence type="ECO:0008006" key="4">
    <source>
        <dbReference type="Google" id="ProtNLM"/>
    </source>
</evidence>
<dbReference type="GO" id="GO:0016791">
    <property type="term" value="F:phosphatase activity"/>
    <property type="evidence" value="ECO:0007669"/>
    <property type="project" value="UniProtKB-ARBA"/>
</dbReference>
<keyword evidence="3" id="KW-1185">Reference proteome</keyword>
<dbReference type="Pfam" id="PF00702">
    <property type="entry name" value="Hydrolase"/>
    <property type="match status" value="1"/>
</dbReference>
<proteinExistence type="predicted"/>
<evidence type="ECO:0000313" key="3">
    <source>
        <dbReference type="Proteomes" id="UP001337655"/>
    </source>
</evidence>
<protein>
    <recommendedName>
        <fullName evidence="4">Haloacid dehalogenase</fullName>
    </recommendedName>
</protein>
<evidence type="ECO:0000256" key="1">
    <source>
        <dbReference type="ARBA" id="ARBA00022801"/>
    </source>
</evidence>
<dbReference type="Gene3D" id="3.40.50.1000">
    <property type="entry name" value="HAD superfamily/HAD-like"/>
    <property type="match status" value="1"/>
</dbReference>
<dbReference type="GeneID" id="89922647"/>
<dbReference type="InterPro" id="IPR036412">
    <property type="entry name" value="HAD-like_sf"/>
</dbReference>
<dbReference type="Proteomes" id="UP001337655">
    <property type="component" value="Unassembled WGS sequence"/>
</dbReference>
<dbReference type="InterPro" id="IPR051540">
    <property type="entry name" value="S-2-haloacid_dehalogenase"/>
</dbReference>
<dbReference type="InterPro" id="IPR006439">
    <property type="entry name" value="HAD-SF_hydro_IA"/>
</dbReference>
<evidence type="ECO:0000313" key="2">
    <source>
        <dbReference type="EMBL" id="KAK5174219.1"/>
    </source>
</evidence>
<dbReference type="PANTHER" id="PTHR43316">
    <property type="entry name" value="HYDROLASE, HALOACID DELAHOGENASE-RELATED"/>
    <property type="match status" value="1"/>
</dbReference>
<gene>
    <name evidence="2" type="ORF">LTR77_001299</name>
</gene>
<dbReference type="RefSeq" id="XP_064662888.1">
    <property type="nucleotide sequence ID" value="XM_064798561.1"/>
</dbReference>
<dbReference type="Gene3D" id="1.10.150.750">
    <property type="match status" value="1"/>
</dbReference>
<organism evidence="2 3">
    <name type="scientific">Saxophila tyrrhenica</name>
    <dbReference type="NCBI Taxonomy" id="1690608"/>
    <lineage>
        <taxon>Eukaryota</taxon>
        <taxon>Fungi</taxon>
        <taxon>Dikarya</taxon>
        <taxon>Ascomycota</taxon>
        <taxon>Pezizomycotina</taxon>
        <taxon>Dothideomycetes</taxon>
        <taxon>Dothideomycetidae</taxon>
        <taxon>Mycosphaerellales</taxon>
        <taxon>Extremaceae</taxon>
        <taxon>Saxophila</taxon>
    </lineage>
</organism>
<dbReference type="AlphaFoldDB" id="A0AAV9PNB9"/>
<dbReference type="PANTHER" id="PTHR43316:SF9">
    <property type="entry name" value="ACID DEHALOGENASE, PUTATIVE (AFU_ORTHOLOGUE AFUA_6G14460)-RELATED"/>
    <property type="match status" value="1"/>
</dbReference>
<dbReference type="SUPFAM" id="SSF56784">
    <property type="entry name" value="HAD-like"/>
    <property type="match status" value="1"/>
</dbReference>
<comment type="caution">
    <text evidence="2">The sequence shown here is derived from an EMBL/GenBank/DDBJ whole genome shotgun (WGS) entry which is preliminary data.</text>
</comment>
<dbReference type="EMBL" id="JAVRRT010000002">
    <property type="protein sequence ID" value="KAK5174219.1"/>
    <property type="molecule type" value="Genomic_DNA"/>
</dbReference>
<keyword evidence="1" id="KW-0378">Hydrolase</keyword>
<reference evidence="2 3" key="1">
    <citation type="submission" date="2023-08" db="EMBL/GenBank/DDBJ databases">
        <title>Black Yeasts Isolated from many extreme environments.</title>
        <authorList>
            <person name="Coleine C."/>
            <person name="Stajich J.E."/>
            <person name="Selbmann L."/>
        </authorList>
    </citation>
    <scope>NUCLEOTIDE SEQUENCE [LARGE SCALE GENOMIC DNA]</scope>
    <source>
        <strain evidence="2 3">CCFEE 5935</strain>
    </source>
</reference>